<sequence length="431" mass="47487">MSTPATSSNTPLAKPYGDISQSQQPGQTKRARESESAAAHPCATCGCNCSGTTRAVEGGKPGKRPRLFSERAAMGGDEAKDAIQTFTTIHDLLEAANAEETIHIQKEVKTLLESLKHISQLKEEHPNDDIKAISFSNLKKKDYLRLGVAPPIVAEADVAHLFVAAKLADGVTIRPGVVLDLNVIEPFWNQHYPEMLKTIQRVRKDTGNSPEAQARIVIDQYALTNMELLENRAIALFFTELTLSRGDNGPAEIMFRKPGGTLHRTFVTGRADYLFLISLLDPNRGNAYKIEIQRQGRDASLTLLTLQKLLKGSRADLRDSNTMRMIIMEAKKEGEGFSLADHMPQVVGECISIMTTVRQACVAWCLTTGEAWVFGITRTLVPGTHPAGHLYDVYATETMWVKYDGPQADTEDQMKKVFSSLAYWVGSPVSL</sequence>
<keyword evidence="2" id="KW-1185">Reference proteome</keyword>
<protein>
    <submittedName>
        <fullName evidence="1">Uncharacterized protein</fullName>
    </submittedName>
</protein>
<accession>A0ACD3B863</accession>
<reference evidence="1 2" key="1">
    <citation type="journal article" date="2019" name="Nat. Ecol. Evol.">
        <title>Megaphylogeny resolves global patterns of mushroom evolution.</title>
        <authorList>
            <person name="Varga T."/>
            <person name="Krizsan K."/>
            <person name="Foldi C."/>
            <person name="Dima B."/>
            <person name="Sanchez-Garcia M."/>
            <person name="Sanchez-Ramirez S."/>
            <person name="Szollosi G.J."/>
            <person name="Szarkandi J.G."/>
            <person name="Papp V."/>
            <person name="Albert L."/>
            <person name="Andreopoulos W."/>
            <person name="Angelini C."/>
            <person name="Antonin V."/>
            <person name="Barry K.W."/>
            <person name="Bougher N.L."/>
            <person name="Buchanan P."/>
            <person name="Buyck B."/>
            <person name="Bense V."/>
            <person name="Catcheside P."/>
            <person name="Chovatia M."/>
            <person name="Cooper J."/>
            <person name="Damon W."/>
            <person name="Desjardin D."/>
            <person name="Finy P."/>
            <person name="Geml J."/>
            <person name="Haridas S."/>
            <person name="Hughes K."/>
            <person name="Justo A."/>
            <person name="Karasinski D."/>
            <person name="Kautmanova I."/>
            <person name="Kiss B."/>
            <person name="Kocsube S."/>
            <person name="Kotiranta H."/>
            <person name="LaButti K.M."/>
            <person name="Lechner B.E."/>
            <person name="Liimatainen K."/>
            <person name="Lipzen A."/>
            <person name="Lukacs Z."/>
            <person name="Mihaltcheva S."/>
            <person name="Morgado L.N."/>
            <person name="Niskanen T."/>
            <person name="Noordeloos M.E."/>
            <person name="Ohm R.A."/>
            <person name="Ortiz-Santana B."/>
            <person name="Ovrebo C."/>
            <person name="Racz N."/>
            <person name="Riley R."/>
            <person name="Savchenko A."/>
            <person name="Shiryaev A."/>
            <person name="Soop K."/>
            <person name="Spirin V."/>
            <person name="Szebenyi C."/>
            <person name="Tomsovsky M."/>
            <person name="Tulloss R.E."/>
            <person name="Uehling J."/>
            <person name="Grigoriev I.V."/>
            <person name="Vagvolgyi C."/>
            <person name="Papp T."/>
            <person name="Martin F.M."/>
            <person name="Miettinen O."/>
            <person name="Hibbett D.S."/>
            <person name="Nagy L.G."/>
        </authorList>
    </citation>
    <scope>NUCLEOTIDE SEQUENCE [LARGE SCALE GENOMIC DNA]</scope>
    <source>
        <strain evidence="1 2">NL-1719</strain>
    </source>
</reference>
<name>A0ACD3B863_9AGAR</name>
<dbReference type="EMBL" id="ML208273">
    <property type="protein sequence ID" value="TFK73772.1"/>
    <property type="molecule type" value="Genomic_DNA"/>
</dbReference>
<evidence type="ECO:0000313" key="1">
    <source>
        <dbReference type="EMBL" id="TFK73772.1"/>
    </source>
</evidence>
<gene>
    <name evidence="1" type="ORF">BDN72DRAFT_893727</name>
</gene>
<organism evidence="1 2">
    <name type="scientific">Pluteus cervinus</name>
    <dbReference type="NCBI Taxonomy" id="181527"/>
    <lineage>
        <taxon>Eukaryota</taxon>
        <taxon>Fungi</taxon>
        <taxon>Dikarya</taxon>
        <taxon>Basidiomycota</taxon>
        <taxon>Agaricomycotina</taxon>
        <taxon>Agaricomycetes</taxon>
        <taxon>Agaricomycetidae</taxon>
        <taxon>Agaricales</taxon>
        <taxon>Pluteineae</taxon>
        <taxon>Pluteaceae</taxon>
        <taxon>Pluteus</taxon>
    </lineage>
</organism>
<evidence type="ECO:0000313" key="2">
    <source>
        <dbReference type="Proteomes" id="UP000308600"/>
    </source>
</evidence>
<dbReference type="Proteomes" id="UP000308600">
    <property type="component" value="Unassembled WGS sequence"/>
</dbReference>
<proteinExistence type="predicted"/>